<dbReference type="EMBL" id="JAJJMB010008071">
    <property type="protein sequence ID" value="KAI3926152.1"/>
    <property type="molecule type" value="Genomic_DNA"/>
</dbReference>
<dbReference type="Proteomes" id="UP001202328">
    <property type="component" value="Unassembled WGS sequence"/>
</dbReference>
<sequence length="91" mass="10191">MMFSTISQVNVFNTWILSPLSHFRSCSVQAIKDVDDVLTMETGIVQNSPPNKSVPESGPCIKFLGIEISVKYTYSPSFRGVTCNRTKLWCI</sequence>
<reference evidence="1" key="1">
    <citation type="submission" date="2022-04" db="EMBL/GenBank/DDBJ databases">
        <title>A functionally conserved STORR gene fusion in Papaver species that diverged 16.8 million years ago.</title>
        <authorList>
            <person name="Catania T."/>
        </authorList>
    </citation>
    <scope>NUCLEOTIDE SEQUENCE</scope>
    <source>
        <strain evidence="1">S-188037</strain>
    </source>
</reference>
<dbReference type="AlphaFoldDB" id="A0AAD4SVZ7"/>
<gene>
    <name evidence="1" type="ORF">MKW98_028288</name>
</gene>
<accession>A0AAD4SVZ7</accession>
<keyword evidence="2" id="KW-1185">Reference proteome</keyword>
<protein>
    <submittedName>
        <fullName evidence="1">Uncharacterized protein</fullName>
    </submittedName>
</protein>
<name>A0AAD4SVZ7_9MAGN</name>
<evidence type="ECO:0000313" key="2">
    <source>
        <dbReference type="Proteomes" id="UP001202328"/>
    </source>
</evidence>
<comment type="caution">
    <text evidence="1">The sequence shown here is derived from an EMBL/GenBank/DDBJ whole genome shotgun (WGS) entry which is preliminary data.</text>
</comment>
<proteinExistence type="predicted"/>
<organism evidence="1 2">
    <name type="scientific">Papaver atlanticum</name>
    <dbReference type="NCBI Taxonomy" id="357466"/>
    <lineage>
        <taxon>Eukaryota</taxon>
        <taxon>Viridiplantae</taxon>
        <taxon>Streptophyta</taxon>
        <taxon>Embryophyta</taxon>
        <taxon>Tracheophyta</taxon>
        <taxon>Spermatophyta</taxon>
        <taxon>Magnoliopsida</taxon>
        <taxon>Ranunculales</taxon>
        <taxon>Papaveraceae</taxon>
        <taxon>Papaveroideae</taxon>
        <taxon>Papaver</taxon>
    </lineage>
</organism>
<evidence type="ECO:0000313" key="1">
    <source>
        <dbReference type="EMBL" id="KAI3926152.1"/>
    </source>
</evidence>